<dbReference type="Proteomes" id="UP000308549">
    <property type="component" value="Unassembled WGS sequence"/>
</dbReference>
<accession>A0A4U0TRF2</accession>
<evidence type="ECO:0000313" key="2">
    <source>
        <dbReference type="Proteomes" id="UP000308549"/>
    </source>
</evidence>
<sequence length="254" mass="28569">MSNDNPPTTQRKDQDSTLLTAAPELRNNIYVLALTQSADIRVPSTAQVTVPPLLQVCSQIRQEATQLYYAVNTFKAEIRDGNLHSALPWLGAIGHVPCKSLRKLVFEYHPAAEKDNFAEGSFRADIEEYLEKTTDLMIRGVGGEEVKEVSAKWQEKLMLRLVDVAEIFFRVKQKGVLVEPEFVAAAGEYEDVPRYELKEVLDNAKVATMYLELGRFDAVMLDRVLEEYARRRADGTLLDIFGGAIRRGLAALKH</sequence>
<gene>
    <name evidence="1" type="ORF">B0A50_06397</name>
</gene>
<dbReference type="EMBL" id="NAJL01000042">
    <property type="protein sequence ID" value="TKA24637.1"/>
    <property type="molecule type" value="Genomic_DNA"/>
</dbReference>
<reference evidence="1 2" key="1">
    <citation type="submission" date="2017-03" db="EMBL/GenBank/DDBJ databases">
        <title>Genomes of endolithic fungi from Antarctica.</title>
        <authorList>
            <person name="Coleine C."/>
            <person name="Masonjones S."/>
            <person name="Stajich J.E."/>
        </authorList>
    </citation>
    <scope>NUCLEOTIDE SEQUENCE [LARGE SCALE GENOMIC DNA]</scope>
    <source>
        <strain evidence="1 2">CCFEE 6315</strain>
    </source>
</reference>
<dbReference type="InterPro" id="IPR038883">
    <property type="entry name" value="AN11006-like"/>
</dbReference>
<evidence type="ECO:0000313" key="1">
    <source>
        <dbReference type="EMBL" id="TKA24637.1"/>
    </source>
</evidence>
<protein>
    <submittedName>
        <fullName evidence="1">Uncharacterized protein</fullName>
    </submittedName>
</protein>
<dbReference type="PANTHER" id="PTHR42085">
    <property type="entry name" value="F-BOX DOMAIN-CONTAINING PROTEIN"/>
    <property type="match status" value="1"/>
</dbReference>
<dbReference type="OrthoDB" id="5413827at2759"/>
<dbReference type="AlphaFoldDB" id="A0A4U0TRF2"/>
<keyword evidence="2" id="KW-1185">Reference proteome</keyword>
<dbReference type="PANTHER" id="PTHR42085:SF2">
    <property type="entry name" value="F-BOX DOMAIN-CONTAINING PROTEIN"/>
    <property type="match status" value="1"/>
</dbReference>
<proteinExistence type="predicted"/>
<comment type="caution">
    <text evidence="1">The sequence shown here is derived from an EMBL/GenBank/DDBJ whole genome shotgun (WGS) entry which is preliminary data.</text>
</comment>
<organism evidence="1 2">
    <name type="scientific">Salinomyces thailandicus</name>
    <dbReference type="NCBI Taxonomy" id="706561"/>
    <lineage>
        <taxon>Eukaryota</taxon>
        <taxon>Fungi</taxon>
        <taxon>Dikarya</taxon>
        <taxon>Ascomycota</taxon>
        <taxon>Pezizomycotina</taxon>
        <taxon>Dothideomycetes</taxon>
        <taxon>Dothideomycetidae</taxon>
        <taxon>Mycosphaerellales</taxon>
        <taxon>Teratosphaeriaceae</taxon>
        <taxon>Salinomyces</taxon>
    </lineage>
</organism>
<name>A0A4U0TRF2_9PEZI</name>